<accession>A0A8S5L6G5</accession>
<reference evidence="1" key="1">
    <citation type="journal article" date="2021" name="Proc. Natl. Acad. Sci. U.S.A.">
        <title>A Catalog of Tens of Thousands of Viruses from Human Metagenomes Reveals Hidden Associations with Chronic Diseases.</title>
        <authorList>
            <person name="Tisza M.J."/>
            <person name="Buck C.B."/>
        </authorList>
    </citation>
    <scope>NUCLEOTIDE SEQUENCE</scope>
    <source>
        <strain evidence="1">CtA4D8</strain>
    </source>
</reference>
<proteinExistence type="predicted"/>
<evidence type="ECO:0000313" key="1">
    <source>
        <dbReference type="EMBL" id="DAD65395.1"/>
    </source>
</evidence>
<sequence>MEEKDKFFEVKMIYPKGSRLDEVLEQKPLKIKVNNEVLNEIKDLKVTFKDKKFENPSEIKIHKDPTVNGMLMDWLNKNKKK</sequence>
<dbReference type="EMBL" id="BK014643">
    <property type="protein sequence ID" value="DAD65395.1"/>
    <property type="molecule type" value="Genomic_DNA"/>
</dbReference>
<protein>
    <submittedName>
        <fullName evidence="1">Uncharacterized protein</fullName>
    </submittedName>
</protein>
<name>A0A8S5L6G5_9CAUD</name>
<organism evidence="1">
    <name type="scientific">Myoviridae sp. ctA4D8</name>
    <dbReference type="NCBI Taxonomy" id="2823535"/>
    <lineage>
        <taxon>Viruses</taxon>
        <taxon>Duplodnaviria</taxon>
        <taxon>Heunggongvirae</taxon>
        <taxon>Uroviricota</taxon>
        <taxon>Caudoviricetes</taxon>
    </lineage>
</organism>